<dbReference type="EMBL" id="BJYV01000012">
    <property type="protein sequence ID" value="GEO22087.1"/>
    <property type="molecule type" value="Genomic_DNA"/>
</dbReference>
<dbReference type="InterPro" id="IPR002347">
    <property type="entry name" value="SDR_fam"/>
</dbReference>
<dbReference type="SUPFAM" id="SSF51735">
    <property type="entry name" value="NAD(P)-binding Rossmann-fold domains"/>
    <property type="match status" value="1"/>
</dbReference>
<accession>A0A512CD27</accession>
<evidence type="ECO:0000256" key="2">
    <source>
        <dbReference type="ARBA" id="ARBA00023002"/>
    </source>
</evidence>
<keyword evidence="2" id="KW-0560">Oxidoreductase</keyword>
<comment type="caution">
    <text evidence="3">The sequence shown here is derived from an EMBL/GenBank/DDBJ whole genome shotgun (WGS) entry which is preliminary data.</text>
</comment>
<dbReference type="Pfam" id="PF13561">
    <property type="entry name" value="adh_short_C2"/>
    <property type="match status" value="1"/>
</dbReference>
<dbReference type="Gene3D" id="3.40.50.720">
    <property type="entry name" value="NAD(P)-binding Rossmann-like Domain"/>
    <property type="match status" value="1"/>
</dbReference>
<comment type="similarity">
    <text evidence="1">Belongs to the short-chain dehydrogenases/reductases (SDR) family.</text>
</comment>
<dbReference type="PROSITE" id="PS00061">
    <property type="entry name" value="ADH_SHORT"/>
    <property type="match status" value="1"/>
</dbReference>
<evidence type="ECO:0000256" key="1">
    <source>
        <dbReference type="ARBA" id="ARBA00006484"/>
    </source>
</evidence>
<dbReference type="Proteomes" id="UP000321301">
    <property type="component" value="Unassembled WGS sequence"/>
</dbReference>
<proteinExistence type="inferred from homology"/>
<organism evidence="3 4">
    <name type="scientific">Cyclobacterium qasimii</name>
    <dbReference type="NCBI Taxonomy" id="1350429"/>
    <lineage>
        <taxon>Bacteria</taxon>
        <taxon>Pseudomonadati</taxon>
        <taxon>Bacteroidota</taxon>
        <taxon>Cytophagia</taxon>
        <taxon>Cytophagales</taxon>
        <taxon>Cyclobacteriaceae</taxon>
        <taxon>Cyclobacterium</taxon>
    </lineage>
</organism>
<dbReference type="InterPro" id="IPR051122">
    <property type="entry name" value="SDR_DHRS6-like"/>
</dbReference>
<dbReference type="GO" id="GO:0016491">
    <property type="term" value="F:oxidoreductase activity"/>
    <property type="evidence" value="ECO:0007669"/>
    <property type="project" value="UniProtKB-KW"/>
</dbReference>
<dbReference type="PANTHER" id="PTHR43477:SF1">
    <property type="entry name" value="DIHYDROANTICAPSIN 7-DEHYDROGENASE"/>
    <property type="match status" value="1"/>
</dbReference>
<dbReference type="PRINTS" id="PR00081">
    <property type="entry name" value="GDHRDH"/>
</dbReference>
<dbReference type="CDD" id="cd05233">
    <property type="entry name" value="SDR_c"/>
    <property type="match status" value="1"/>
</dbReference>
<dbReference type="InterPro" id="IPR036291">
    <property type="entry name" value="NAD(P)-bd_dom_sf"/>
</dbReference>
<evidence type="ECO:0000313" key="3">
    <source>
        <dbReference type="EMBL" id="GEO22087.1"/>
    </source>
</evidence>
<reference evidence="3 4" key="1">
    <citation type="submission" date="2019-07" db="EMBL/GenBank/DDBJ databases">
        <title>Whole genome shotgun sequence of Cyclobacterium qasimii NBRC 106168.</title>
        <authorList>
            <person name="Hosoyama A."/>
            <person name="Uohara A."/>
            <person name="Ohji S."/>
            <person name="Ichikawa N."/>
        </authorList>
    </citation>
    <scope>NUCLEOTIDE SEQUENCE [LARGE SCALE GENOMIC DNA]</scope>
    <source>
        <strain evidence="3 4">NBRC 106168</strain>
    </source>
</reference>
<dbReference type="AlphaFoldDB" id="A0A512CD27"/>
<dbReference type="RefSeq" id="WP_020891878.1">
    <property type="nucleotide sequence ID" value="NZ_BJYV01000012.1"/>
</dbReference>
<dbReference type="PRINTS" id="PR00080">
    <property type="entry name" value="SDRFAMILY"/>
</dbReference>
<sequence length="252" mass="26858">MKGKNVLVTGGASGIGLAIVEKFAVSGASVYVLDFNQENGLDIVGKLKDKGYDVYFKQTDVSNQANVNEVIEAIPGEIDVLINNAGVSHIGNIESTEGADLDRLFAVNVKGVFHCSKAVIGRMIANGGGVIINMASIAATVGIPDRFAYSMSKSAVLNMTLSIARDYVKDNIRCNAISPARVHTPFVDNYISKTYPGKEKEMFEQLSATQPIGRMAAPAEVASMAFFLASDEAKFLTGADYLVDGGFSKLKM</sequence>
<dbReference type="InterPro" id="IPR020904">
    <property type="entry name" value="Sc_DH/Rdtase_CS"/>
</dbReference>
<gene>
    <name evidence="3" type="ORF">CQA01_26210</name>
</gene>
<evidence type="ECO:0000313" key="4">
    <source>
        <dbReference type="Proteomes" id="UP000321301"/>
    </source>
</evidence>
<protein>
    <submittedName>
        <fullName evidence="3">Oxidoreductase</fullName>
    </submittedName>
</protein>
<dbReference type="PANTHER" id="PTHR43477">
    <property type="entry name" value="DIHYDROANTICAPSIN 7-DEHYDROGENASE"/>
    <property type="match status" value="1"/>
</dbReference>
<dbReference type="FunFam" id="3.40.50.720:FF:000084">
    <property type="entry name" value="Short-chain dehydrogenase reductase"/>
    <property type="match status" value="1"/>
</dbReference>
<name>A0A512CD27_9BACT</name>
<keyword evidence="4" id="KW-1185">Reference proteome</keyword>